<dbReference type="EMBL" id="LJZX01000002">
    <property type="protein sequence ID" value="PKQ82579.1"/>
    <property type="molecule type" value="Genomic_DNA"/>
</dbReference>
<sequence length="73" mass="8185">MIMPNKIIAIDESGIYKAAKLMSKIDGDVEVTELYIKNKSLFSDIPDYIEALDILFALKRINLDLNNGVIKIA</sequence>
<dbReference type="InterPro" id="IPR046900">
    <property type="entry name" value="ABC-3C_MC7"/>
</dbReference>
<reference evidence="1 2" key="1">
    <citation type="journal article" date="2017" name="Front. Microbiol.">
        <title>Strong Genomic and Phenotypic Heterogeneity in the Aeromonas sobria Species Complex.</title>
        <authorList>
            <person name="Gauthier J."/>
            <person name="Vincent A.T."/>
            <person name="Charette S.J."/>
            <person name="Derome N."/>
        </authorList>
    </citation>
    <scope>NUCLEOTIDE SEQUENCE [LARGE SCALE GENOMIC DNA]</scope>
    <source>
        <strain evidence="1 2">JF2635</strain>
    </source>
</reference>
<dbReference type="AlphaFoldDB" id="A0A2N3J7R2"/>
<organism evidence="1 2">
    <name type="scientific">Aeromonas sobria</name>
    <dbReference type="NCBI Taxonomy" id="646"/>
    <lineage>
        <taxon>Bacteria</taxon>
        <taxon>Pseudomonadati</taxon>
        <taxon>Pseudomonadota</taxon>
        <taxon>Gammaproteobacteria</taxon>
        <taxon>Aeromonadales</taxon>
        <taxon>Aeromonadaceae</taxon>
        <taxon>Aeromonas</taxon>
    </lineage>
</organism>
<proteinExistence type="predicted"/>
<comment type="caution">
    <text evidence="1">The sequence shown here is derived from an EMBL/GenBank/DDBJ whole genome shotgun (WGS) entry which is preliminary data.</text>
</comment>
<dbReference type="Pfam" id="PF20292">
    <property type="entry name" value="MC7"/>
    <property type="match status" value="1"/>
</dbReference>
<evidence type="ECO:0000313" key="1">
    <source>
        <dbReference type="EMBL" id="PKQ82579.1"/>
    </source>
</evidence>
<evidence type="ECO:0000313" key="2">
    <source>
        <dbReference type="Proteomes" id="UP000233526"/>
    </source>
</evidence>
<accession>A0A2N3J7R2</accession>
<gene>
    <name evidence="1" type="ORF">AOX56_01705</name>
</gene>
<name>A0A2N3J7R2_AERSO</name>
<dbReference type="Proteomes" id="UP000233526">
    <property type="component" value="Unassembled WGS sequence"/>
</dbReference>
<protein>
    <submittedName>
        <fullName evidence="1">Uncharacterized protein</fullName>
    </submittedName>
</protein>